<accession>A0A1G7GCJ8</accession>
<evidence type="ECO:0000313" key="2">
    <source>
        <dbReference type="Proteomes" id="UP000182114"/>
    </source>
</evidence>
<reference evidence="2" key="1">
    <citation type="submission" date="2016-10" db="EMBL/GenBank/DDBJ databases">
        <authorList>
            <person name="Varghese N."/>
            <person name="Submissions S."/>
        </authorList>
    </citation>
    <scope>NUCLEOTIDE SEQUENCE [LARGE SCALE GENOMIC DNA]</scope>
    <source>
        <strain evidence="2">DSM 24729</strain>
    </source>
</reference>
<dbReference type="EMBL" id="FNBD01000004">
    <property type="protein sequence ID" value="SDE85860.1"/>
    <property type="molecule type" value="Genomic_DNA"/>
</dbReference>
<dbReference type="AlphaFoldDB" id="A0A1G7GCJ8"/>
<protein>
    <submittedName>
        <fullName evidence="1">Uncharacterized protein</fullName>
    </submittedName>
</protein>
<name>A0A1G7GCJ8_9FLAO</name>
<gene>
    <name evidence="1" type="ORF">SAMN04487992_104289</name>
</gene>
<dbReference type="Proteomes" id="UP000182114">
    <property type="component" value="Unassembled WGS sequence"/>
</dbReference>
<sequence>MVETKEGKLGYVHNSRIRYKNGNESISGKWNANSECENPIGIEIMKNEELIICVEPNQYYIHLSKVNSNDNIISYRLKSITGPVGEDVFSEAYINDSTVVTLERKDNFKIKLNWLGYYNKINGERQYSEALISNQNPVILYKCDK</sequence>
<proteinExistence type="predicted"/>
<evidence type="ECO:0000313" key="1">
    <source>
        <dbReference type="EMBL" id="SDE85860.1"/>
    </source>
</evidence>
<organism evidence="1 2">
    <name type="scientific">Cellulophaga baltica</name>
    <dbReference type="NCBI Taxonomy" id="76594"/>
    <lineage>
        <taxon>Bacteria</taxon>
        <taxon>Pseudomonadati</taxon>
        <taxon>Bacteroidota</taxon>
        <taxon>Flavobacteriia</taxon>
        <taxon>Flavobacteriales</taxon>
        <taxon>Flavobacteriaceae</taxon>
        <taxon>Cellulophaga</taxon>
    </lineage>
</organism>
<keyword evidence="2" id="KW-1185">Reference proteome</keyword>